<sequence length="556" mass="64570">MLFLDKDSYALITYLMERDQPETIMAISKKINQSRRKIYYSLEKINEALPESVGTIISIPRVGVQLTAAQKQACQVLLDELDDYSYVMSMEERIQLLLVYILVSPERVTLERMMALTDVSRNTTLNDLNEIRERLSKEYCYLPLTVTKNRGYFINCHLLDKIQYIYSLLFSIFQSSNESFLAIFEKKFKTLSSIFTSLDTDRSLALRQYFHRLQKNWGKEMYESDIALTVKMLPYILMSYRNSHLSVEDRDDVLKELTLVHERIEYKVAQDISRFLLEEYHLKLDDVEEALIGILLLSSRKNYDSHVNTLDFRDVEEAIELFLQAFETHTQYQFVERTELAERLLIHCKALIFRKTYGILSKNPLTAQIKEKYSPLFEATADCVDVLENAWMIQLTDDDIGHLAVHLGGALRSIELQRPPERVCIVCDEGLPIQKLLVRQMEYHFPRVSIVAVFTTEQFKSVEDILEMDALIQTSDSLDILVPTVQVSPILNHDDILKISQILSRPNPLRSHTAEDLNSLIASYITDEERQVAFKTKLQQLIQENLMMGLTIDDLD</sequence>
<dbReference type="InterPro" id="IPR036634">
    <property type="entry name" value="PRD_sf"/>
</dbReference>
<feature type="domain" description="PRD" evidence="4">
    <location>
        <begin position="197"/>
        <end position="306"/>
    </location>
</feature>
<name>A0ABT9YS63_9STRE</name>
<dbReference type="InterPro" id="IPR011608">
    <property type="entry name" value="PRD"/>
</dbReference>
<evidence type="ECO:0000256" key="2">
    <source>
        <dbReference type="ARBA" id="ARBA00023015"/>
    </source>
</evidence>
<dbReference type="PANTHER" id="PTHR30185">
    <property type="entry name" value="CRYPTIC BETA-GLUCOSIDE BGL OPERON ANTITERMINATOR"/>
    <property type="match status" value="1"/>
</dbReference>
<evidence type="ECO:0000313" key="5">
    <source>
        <dbReference type="EMBL" id="MDQ0222841.1"/>
    </source>
</evidence>
<dbReference type="SUPFAM" id="SSF63520">
    <property type="entry name" value="PTS-regulatory domain, PRD"/>
    <property type="match status" value="1"/>
</dbReference>
<dbReference type="Gene3D" id="1.10.1790.10">
    <property type="entry name" value="PRD domain"/>
    <property type="match status" value="1"/>
</dbReference>
<dbReference type="Proteomes" id="UP001223079">
    <property type="component" value="Unassembled WGS sequence"/>
</dbReference>
<evidence type="ECO:0000313" key="6">
    <source>
        <dbReference type="Proteomes" id="UP001223079"/>
    </source>
</evidence>
<feature type="domain" description="PRD" evidence="4">
    <location>
        <begin position="310"/>
        <end position="417"/>
    </location>
</feature>
<evidence type="ECO:0000256" key="3">
    <source>
        <dbReference type="ARBA" id="ARBA00023163"/>
    </source>
</evidence>
<evidence type="ECO:0000259" key="4">
    <source>
        <dbReference type="PROSITE" id="PS51372"/>
    </source>
</evidence>
<evidence type="ECO:0000256" key="1">
    <source>
        <dbReference type="ARBA" id="ARBA00022737"/>
    </source>
</evidence>
<dbReference type="RefSeq" id="WP_307122018.1">
    <property type="nucleotide sequence ID" value="NZ_JAUSTM010000012.1"/>
</dbReference>
<keyword evidence="2" id="KW-0805">Transcription regulation</keyword>
<dbReference type="Pfam" id="PF00874">
    <property type="entry name" value="PRD"/>
    <property type="match status" value="1"/>
</dbReference>
<accession>A0ABT9YS63</accession>
<protein>
    <submittedName>
        <fullName evidence="5">Transcriptional antiterminator</fullName>
    </submittedName>
</protein>
<dbReference type="InterPro" id="IPR050661">
    <property type="entry name" value="BglG_antiterminators"/>
</dbReference>
<reference evidence="5 6" key="1">
    <citation type="submission" date="2023-07" db="EMBL/GenBank/DDBJ databases">
        <title>Genomic Encyclopedia of Type Strains, Phase IV (KMG-IV): sequencing the most valuable type-strain genomes for metagenomic binning, comparative biology and taxonomic classification.</title>
        <authorList>
            <person name="Goeker M."/>
        </authorList>
    </citation>
    <scope>NUCLEOTIDE SEQUENCE [LARGE SCALE GENOMIC DNA]</scope>
    <source>
        <strain evidence="5 6">DSM 105143</strain>
    </source>
</reference>
<keyword evidence="3" id="KW-0804">Transcription</keyword>
<organism evidence="5 6">
    <name type="scientific">Streptococcus moroccensis</name>
    <dbReference type="NCBI Taxonomy" id="1451356"/>
    <lineage>
        <taxon>Bacteria</taxon>
        <taxon>Bacillati</taxon>
        <taxon>Bacillota</taxon>
        <taxon>Bacilli</taxon>
        <taxon>Lactobacillales</taxon>
        <taxon>Streptococcaceae</taxon>
        <taxon>Streptococcus</taxon>
    </lineage>
</organism>
<keyword evidence="1" id="KW-0677">Repeat</keyword>
<dbReference type="CDD" id="cd05568">
    <property type="entry name" value="PTS_IIB_bgl_like"/>
    <property type="match status" value="1"/>
</dbReference>
<dbReference type="PANTHER" id="PTHR30185:SF18">
    <property type="entry name" value="TRANSCRIPTIONAL REGULATOR MTLR"/>
    <property type="match status" value="1"/>
</dbReference>
<proteinExistence type="predicted"/>
<dbReference type="EMBL" id="JAUSTM010000012">
    <property type="protein sequence ID" value="MDQ0222841.1"/>
    <property type="molecule type" value="Genomic_DNA"/>
</dbReference>
<comment type="caution">
    <text evidence="5">The sequence shown here is derived from an EMBL/GenBank/DDBJ whole genome shotgun (WGS) entry which is preliminary data.</text>
</comment>
<dbReference type="PROSITE" id="PS51372">
    <property type="entry name" value="PRD_2"/>
    <property type="match status" value="2"/>
</dbReference>
<keyword evidence="6" id="KW-1185">Reference proteome</keyword>
<gene>
    <name evidence="5" type="ORF">J2S23_001399</name>
</gene>